<keyword evidence="1" id="KW-0282">Flagellum</keyword>
<sequence>MTTLHNNEFTFNIEGLSEISFAETDHKVTSGQPYEGVTCKGNTLIVKAGRHNSKDVAKWFLNNTRAGGCIAKTYNDERPEELNFAVRGKLSLYIHGVTYTFDDFVIGQGHFLSNNNWWIGSKEMFGVTWGNVNQHYAEGLVKDSLRVVKNIISENPVGSVVGSAKLIVDILGKRKVGSGSIAAQTSESDTEVELFLFQMNNSDTDASMTGRYQHP</sequence>
<evidence type="ECO:0000313" key="2">
    <source>
        <dbReference type="Proteomes" id="UP000075349"/>
    </source>
</evidence>
<reference evidence="2" key="1">
    <citation type="submission" date="2015-12" db="EMBL/GenBank/DDBJ databases">
        <authorList>
            <person name="Tarr C.L."/>
            <person name="Gladney L.M."/>
        </authorList>
    </citation>
    <scope>NUCLEOTIDE SEQUENCE [LARGE SCALE GENOMIC DNA]</scope>
    <source>
        <strain evidence="2">2756-81</strain>
    </source>
</reference>
<comment type="caution">
    <text evidence="1">The sequence shown here is derived from an EMBL/GenBank/DDBJ whole genome shotgun (WGS) entry which is preliminary data.</text>
</comment>
<protein>
    <submittedName>
        <fullName evidence="1">Flagellin</fullName>
    </submittedName>
</protein>
<organism evidence="1 2">
    <name type="scientific">Vibrio cidicii</name>
    <dbReference type="NCBI Taxonomy" id="1763883"/>
    <lineage>
        <taxon>Bacteria</taxon>
        <taxon>Pseudomonadati</taxon>
        <taxon>Pseudomonadota</taxon>
        <taxon>Gammaproteobacteria</taxon>
        <taxon>Vibrionales</taxon>
        <taxon>Vibrionaceae</taxon>
        <taxon>Vibrio</taxon>
    </lineage>
</organism>
<dbReference type="EMBL" id="LOMK01000002">
    <property type="protein sequence ID" value="KYN24102.1"/>
    <property type="molecule type" value="Genomic_DNA"/>
</dbReference>
<dbReference type="Proteomes" id="UP000075349">
    <property type="component" value="Unassembled WGS sequence"/>
</dbReference>
<dbReference type="AlphaFoldDB" id="A0A151JEA7"/>
<proteinExistence type="predicted"/>
<gene>
    <name evidence="1" type="ORF">AUQ44_20305</name>
</gene>
<accession>A0A151JEA7</accession>
<keyword evidence="1" id="KW-0966">Cell projection</keyword>
<evidence type="ECO:0000313" key="1">
    <source>
        <dbReference type="EMBL" id="KYN24102.1"/>
    </source>
</evidence>
<keyword evidence="1" id="KW-0969">Cilium</keyword>
<name>A0A151JEA7_9VIBR</name>